<dbReference type="Proteomes" id="UP000472240">
    <property type="component" value="Chromosome 21"/>
</dbReference>
<protein>
    <submittedName>
        <fullName evidence="2">Uncharacterized protein</fullName>
    </submittedName>
</protein>
<sequence>MGEGRPRKIKSTTEEFAAQARGGNAPPKGQPGPWRQQRGARASQPGLQAFPVLAAPRLTGIKDGLQRLDVGGHPGYPVDADLLDAPLLHLLHALPDDVGHLGALPPGLCGPLPMSPGLEAL</sequence>
<reference evidence="2 3" key="1">
    <citation type="journal article" date="2015" name="Annu Rev Anim Biosci">
        <title>The Genome 10K Project: a way forward.</title>
        <authorList>
            <person name="Koepfli K.P."/>
            <person name="Paten B."/>
            <person name="O'Brien S.J."/>
            <person name="Koepfli K.P."/>
            <person name="Paten B."/>
            <person name="Antunes A."/>
            <person name="Belov K."/>
            <person name="Bustamante C."/>
            <person name="Castoe T.A."/>
            <person name="Clawson H."/>
            <person name="Crawford A.J."/>
            <person name="Diekhans M."/>
            <person name="Distel D."/>
            <person name="Durbin R."/>
            <person name="Earl D."/>
            <person name="Fujita M.K."/>
            <person name="Gamble T."/>
            <person name="Georges A."/>
            <person name="Gemmell N."/>
            <person name="Gilbert M.T."/>
            <person name="Graves J.M."/>
            <person name="Green R.E."/>
            <person name="Hickey G."/>
            <person name="Jarvis E.D."/>
            <person name="Johnson W."/>
            <person name="Komissarov A."/>
            <person name="Korf I."/>
            <person name="Kuhn R."/>
            <person name="Larkin D.M."/>
            <person name="Lewin H."/>
            <person name="Lopez J.V."/>
            <person name="Ma J."/>
            <person name="Marques-Bonet T."/>
            <person name="Miller W."/>
            <person name="Murphy R."/>
            <person name="Pevzner P."/>
            <person name="Shapiro B."/>
            <person name="Steiner C."/>
            <person name="Tamazian G."/>
            <person name="Venkatesh B."/>
            <person name="Wang J."/>
            <person name="Wayne R."/>
            <person name="Wiley E."/>
            <person name="Yang H."/>
            <person name="Zhang G."/>
            <person name="Haussler D."/>
            <person name="Ryder O."/>
            <person name="O'Brien S.J."/>
        </authorList>
    </citation>
    <scope>NUCLEOTIDE SEQUENCE</scope>
</reference>
<name>A0A671F2J7_RHIFE</name>
<reference evidence="2" key="4">
    <citation type="submission" date="2025-08" db="UniProtKB">
        <authorList>
            <consortium name="Ensembl"/>
        </authorList>
    </citation>
    <scope>IDENTIFICATION</scope>
</reference>
<organism evidence="2 3">
    <name type="scientific">Rhinolophus ferrumequinum</name>
    <name type="common">Greater horseshoe bat</name>
    <dbReference type="NCBI Taxonomy" id="59479"/>
    <lineage>
        <taxon>Eukaryota</taxon>
        <taxon>Metazoa</taxon>
        <taxon>Chordata</taxon>
        <taxon>Craniata</taxon>
        <taxon>Vertebrata</taxon>
        <taxon>Euteleostomi</taxon>
        <taxon>Mammalia</taxon>
        <taxon>Eutheria</taxon>
        <taxon>Laurasiatheria</taxon>
        <taxon>Chiroptera</taxon>
        <taxon>Yinpterochiroptera</taxon>
        <taxon>Rhinolophoidea</taxon>
        <taxon>Rhinolophidae</taxon>
        <taxon>Rhinolophinae</taxon>
        <taxon>Rhinolophus</taxon>
    </lineage>
</organism>
<keyword evidence="3" id="KW-1185">Reference proteome</keyword>
<reference evidence="2 3" key="2">
    <citation type="journal article" date="2018" name="Annu Rev Anim Biosci">
        <title>Bat Biology, Genomes, and the Bat1K Project: To Generate Chromosome-Level Genomes for All Living Bat Species.</title>
        <authorList>
            <person name="Teeling E.C."/>
            <person name="Vernes S.C."/>
            <person name="Davalos L.M."/>
            <person name="Ray D.A."/>
            <person name="Gilbert M.T.P."/>
            <person name="Myers E."/>
        </authorList>
    </citation>
    <scope>NUCLEOTIDE SEQUENCE</scope>
</reference>
<dbReference type="Ensembl" id="ENSRFET00010018310.1">
    <property type="protein sequence ID" value="ENSRFEP00010016787.1"/>
    <property type="gene ID" value="ENSRFEG00010011351.1"/>
</dbReference>
<dbReference type="AlphaFoldDB" id="A0A671F2J7"/>
<dbReference type="GeneTree" id="ENSGT01130000280303"/>
<evidence type="ECO:0000313" key="3">
    <source>
        <dbReference type="Proteomes" id="UP000472240"/>
    </source>
</evidence>
<reference evidence="3" key="3">
    <citation type="submission" date="2018-12" db="EMBL/GenBank/DDBJ databases">
        <title>G10K-VGP greater horseshoe bat female genome, primary haplotype.</title>
        <authorList>
            <person name="Teeling E."/>
            <person name="Myers G."/>
            <person name="Vernes S."/>
            <person name="Pippel M."/>
            <person name="Winkler S."/>
            <person name="Fedrigo O."/>
            <person name="Rhie A."/>
            <person name="Koren S."/>
            <person name="Phillippy A."/>
            <person name="Lewin H."/>
            <person name="Damas J."/>
            <person name="Howe K."/>
            <person name="Mountcastle J."/>
            <person name="Jarvis E.D."/>
        </authorList>
    </citation>
    <scope>NUCLEOTIDE SEQUENCE [LARGE SCALE GENOMIC DNA]</scope>
</reference>
<accession>A0A671F2J7</accession>
<feature type="region of interest" description="Disordered" evidence="1">
    <location>
        <begin position="1"/>
        <end position="45"/>
    </location>
</feature>
<reference evidence="2" key="5">
    <citation type="submission" date="2025-09" db="UniProtKB">
        <authorList>
            <consortium name="Ensembl"/>
        </authorList>
    </citation>
    <scope>IDENTIFICATION</scope>
</reference>
<dbReference type="InParanoid" id="A0A671F2J7"/>
<proteinExistence type="predicted"/>
<evidence type="ECO:0000313" key="2">
    <source>
        <dbReference type="Ensembl" id="ENSRFEP00010016787.1"/>
    </source>
</evidence>
<evidence type="ECO:0000256" key="1">
    <source>
        <dbReference type="SAM" id="MobiDB-lite"/>
    </source>
</evidence>